<evidence type="ECO:0000256" key="1">
    <source>
        <dbReference type="ARBA" id="ARBA00005912"/>
    </source>
</evidence>
<feature type="domain" description="Ribosome recycling factor" evidence="4">
    <location>
        <begin position="19"/>
        <end position="181"/>
    </location>
</feature>
<dbReference type="PANTHER" id="PTHR20982:SF3">
    <property type="entry name" value="MITOCHONDRIAL RIBOSOME RECYCLING FACTOR PSEUDO 1"/>
    <property type="match status" value="1"/>
</dbReference>
<dbReference type="InterPro" id="IPR023584">
    <property type="entry name" value="Ribosome_recyc_fac_dom"/>
</dbReference>
<dbReference type="Pfam" id="PF01765">
    <property type="entry name" value="RRF"/>
    <property type="match status" value="1"/>
</dbReference>
<dbReference type="EMBL" id="MGER01000026">
    <property type="protein sequence ID" value="OGL88545.1"/>
    <property type="molecule type" value="Genomic_DNA"/>
</dbReference>
<feature type="coiled-coil region" evidence="3">
    <location>
        <begin position="113"/>
        <end position="176"/>
    </location>
</feature>
<dbReference type="InterPro" id="IPR036191">
    <property type="entry name" value="RRF_sf"/>
</dbReference>
<organism evidence="5 6">
    <name type="scientific">Candidatus Uhrbacteria bacterium RIFCSPLOWO2_02_FULL_49_11</name>
    <dbReference type="NCBI Taxonomy" id="1802409"/>
    <lineage>
        <taxon>Bacteria</taxon>
        <taxon>Candidatus Uhriibacteriota</taxon>
    </lineage>
</organism>
<gene>
    <name evidence="5" type="ORF">A3I42_03045</name>
</gene>
<protein>
    <recommendedName>
        <fullName evidence="4">Ribosome recycling factor domain-containing protein</fullName>
    </recommendedName>
</protein>
<evidence type="ECO:0000313" key="6">
    <source>
        <dbReference type="Proteomes" id="UP000178264"/>
    </source>
</evidence>
<keyword evidence="2" id="KW-0648">Protein biosynthesis</keyword>
<dbReference type="Gene3D" id="3.30.1360.40">
    <property type="match status" value="1"/>
</dbReference>
<dbReference type="FunFam" id="3.30.1360.40:FF:000001">
    <property type="entry name" value="Ribosome-recycling factor"/>
    <property type="match status" value="1"/>
</dbReference>
<evidence type="ECO:0000313" key="5">
    <source>
        <dbReference type="EMBL" id="OGL88545.1"/>
    </source>
</evidence>
<dbReference type="Gene3D" id="1.10.132.20">
    <property type="entry name" value="Ribosome-recycling factor"/>
    <property type="match status" value="1"/>
</dbReference>
<evidence type="ECO:0000256" key="3">
    <source>
        <dbReference type="SAM" id="Coils"/>
    </source>
</evidence>
<sequence length="183" mass="20900">MSTPLDSLSIEYKKINDHLEHELSTIRTGRAMPSLIEHVPIAAYGATMRLMEVASISAPDPKTLVVEAWDKQLIRDIERGLIETNTGCSVAVDKDVIRLAVPALTQETREKMKKSVLREVEQAKVALRALRDSVKQQINGQEKEKIISEDEKFRLLERLDKEIKQFQDAFDELGKKKEKELEF</sequence>
<dbReference type="PANTHER" id="PTHR20982">
    <property type="entry name" value="RIBOSOME RECYCLING FACTOR"/>
    <property type="match status" value="1"/>
</dbReference>
<dbReference type="AlphaFoldDB" id="A0A1F7VDM0"/>
<dbReference type="Proteomes" id="UP000178264">
    <property type="component" value="Unassembled WGS sequence"/>
</dbReference>
<comment type="caution">
    <text evidence="5">The sequence shown here is derived from an EMBL/GenBank/DDBJ whole genome shotgun (WGS) entry which is preliminary data.</text>
</comment>
<dbReference type="InterPro" id="IPR002661">
    <property type="entry name" value="Ribosome_recyc_fac"/>
</dbReference>
<proteinExistence type="inferred from homology"/>
<dbReference type="GO" id="GO:0043023">
    <property type="term" value="F:ribosomal large subunit binding"/>
    <property type="evidence" value="ECO:0007669"/>
    <property type="project" value="TreeGrafter"/>
</dbReference>
<name>A0A1F7VDM0_9BACT</name>
<keyword evidence="3" id="KW-0175">Coiled coil</keyword>
<evidence type="ECO:0000256" key="2">
    <source>
        <dbReference type="ARBA" id="ARBA00022917"/>
    </source>
</evidence>
<evidence type="ECO:0000259" key="4">
    <source>
        <dbReference type="Pfam" id="PF01765"/>
    </source>
</evidence>
<accession>A0A1F7VDM0</accession>
<reference evidence="5 6" key="1">
    <citation type="journal article" date="2016" name="Nat. Commun.">
        <title>Thousands of microbial genomes shed light on interconnected biogeochemical processes in an aquifer system.</title>
        <authorList>
            <person name="Anantharaman K."/>
            <person name="Brown C.T."/>
            <person name="Hug L.A."/>
            <person name="Sharon I."/>
            <person name="Castelle C.J."/>
            <person name="Probst A.J."/>
            <person name="Thomas B.C."/>
            <person name="Singh A."/>
            <person name="Wilkins M.J."/>
            <person name="Karaoz U."/>
            <person name="Brodie E.L."/>
            <person name="Williams K.H."/>
            <person name="Hubbard S.S."/>
            <person name="Banfield J.F."/>
        </authorList>
    </citation>
    <scope>NUCLEOTIDE SEQUENCE [LARGE SCALE GENOMIC DNA]</scope>
</reference>
<comment type="similarity">
    <text evidence="1">Belongs to the RRF family.</text>
</comment>
<dbReference type="GO" id="GO:0006412">
    <property type="term" value="P:translation"/>
    <property type="evidence" value="ECO:0007669"/>
    <property type="project" value="UniProtKB-KW"/>
</dbReference>
<dbReference type="SUPFAM" id="SSF55194">
    <property type="entry name" value="Ribosome recycling factor, RRF"/>
    <property type="match status" value="1"/>
</dbReference>